<protein>
    <submittedName>
        <fullName evidence="1">Uncharacterized protein</fullName>
    </submittedName>
</protein>
<reference evidence="1 2" key="1">
    <citation type="journal article" date="2019" name="Int. J. Syst. Evol. Microbiol.">
        <title>The Global Catalogue of Microorganisms (GCM) 10K type strain sequencing project: providing services to taxonomists for standard genome sequencing and annotation.</title>
        <authorList>
            <consortium name="The Broad Institute Genomics Platform"/>
            <consortium name="The Broad Institute Genome Sequencing Center for Infectious Disease"/>
            <person name="Wu L."/>
            <person name="Ma J."/>
        </authorList>
    </citation>
    <scope>NUCLEOTIDE SEQUENCE [LARGE SCALE GENOMIC DNA]</scope>
    <source>
        <strain evidence="1 2">JCM 14901</strain>
    </source>
</reference>
<keyword evidence="2" id="KW-1185">Reference proteome</keyword>
<accession>A0ABN2QHB1</accession>
<sequence>MTMSFTWNTINHHDAQNLAAATLMDDGDTALAFAQEATRYGDTVGRHQSMRSAIANKSAALLAQGPADGDGNRQ</sequence>
<evidence type="ECO:0000313" key="1">
    <source>
        <dbReference type="EMBL" id="GAA1951214.1"/>
    </source>
</evidence>
<comment type="caution">
    <text evidence="1">The sequence shown here is derived from an EMBL/GenBank/DDBJ whole genome shotgun (WGS) entry which is preliminary data.</text>
</comment>
<gene>
    <name evidence="1" type="ORF">GCM10009776_11520</name>
</gene>
<dbReference type="EMBL" id="BAAAOG010000001">
    <property type="protein sequence ID" value="GAA1951214.1"/>
    <property type="molecule type" value="Genomic_DNA"/>
</dbReference>
<evidence type="ECO:0000313" key="2">
    <source>
        <dbReference type="Proteomes" id="UP001499933"/>
    </source>
</evidence>
<dbReference type="Proteomes" id="UP001499933">
    <property type="component" value="Unassembled WGS sequence"/>
</dbReference>
<organism evidence="1 2">
    <name type="scientific">Microbacterium deminutum</name>
    <dbReference type="NCBI Taxonomy" id="344164"/>
    <lineage>
        <taxon>Bacteria</taxon>
        <taxon>Bacillati</taxon>
        <taxon>Actinomycetota</taxon>
        <taxon>Actinomycetes</taxon>
        <taxon>Micrococcales</taxon>
        <taxon>Microbacteriaceae</taxon>
        <taxon>Microbacterium</taxon>
    </lineage>
</organism>
<proteinExistence type="predicted"/>
<name>A0ABN2QHB1_9MICO</name>